<keyword evidence="9" id="KW-0067">ATP-binding</keyword>
<keyword evidence="8" id="KW-0418">Kinase</keyword>
<dbReference type="GO" id="GO:0005634">
    <property type="term" value="C:nucleus"/>
    <property type="evidence" value="ECO:0007669"/>
    <property type="project" value="UniProtKB-SubCell"/>
</dbReference>
<dbReference type="SMART" id="SM01343">
    <property type="entry name" value="FATC"/>
    <property type="match status" value="1"/>
</dbReference>
<dbReference type="InterPro" id="IPR038980">
    <property type="entry name" value="ATM_plant"/>
</dbReference>
<dbReference type="InterPro" id="IPR011009">
    <property type="entry name" value="Kinase-like_dom_sf"/>
</dbReference>
<evidence type="ECO:0000256" key="10">
    <source>
        <dbReference type="ARBA" id="ARBA00023242"/>
    </source>
</evidence>
<keyword evidence="6" id="KW-0547">Nucleotide-binding</keyword>
<dbReference type="GO" id="GO:0005524">
    <property type="term" value="F:ATP binding"/>
    <property type="evidence" value="ECO:0007669"/>
    <property type="project" value="UniProtKB-KW"/>
</dbReference>
<evidence type="ECO:0000256" key="15">
    <source>
        <dbReference type="ARBA" id="ARBA00047899"/>
    </source>
</evidence>
<evidence type="ECO:0000256" key="5">
    <source>
        <dbReference type="ARBA" id="ARBA00022679"/>
    </source>
</evidence>
<dbReference type="Proteomes" id="UP000193922">
    <property type="component" value="Unassembled WGS sequence"/>
</dbReference>
<evidence type="ECO:0000259" key="17">
    <source>
        <dbReference type="PROSITE" id="PS50290"/>
    </source>
</evidence>
<comment type="subcellular location">
    <subcellularLocation>
        <location evidence="1">Nucleus</location>
    </subcellularLocation>
</comment>
<dbReference type="EC" id="2.7.11.1" evidence="2"/>
<evidence type="ECO:0000256" key="16">
    <source>
        <dbReference type="ARBA" id="ARBA00048679"/>
    </source>
</evidence>
<evidence type="ECO:0000256" key="2">
    <source>
        <dbReference type="ARBA" id="ARBA00012513"/>
    </source>
</evidence>
<gene>
    <name evidence="19" type="ORF">DL89DRAFT_228102</name>
</gene>
<evidence type="ECO:0000256" key="14">
    <source>
        <dbReference type="ARBA" id="ARBA00032467"/>
    </source>
</evidence>
<organism evidence="19 20">
    <name type="scientific">Linderina pennispora</name>
    <dbReference type="NCBI Taxonomy" id="61395"/>
    <lineage>
        <taxon>Eukaryota</taxon>
        <taxon>Fungi</taxon>
        <taxon>Fungi incertae sedis</taxon>
        <taxon>Zoopagomycota</taxon>
        <taxon>Kickxellomycotina</taxon>
        <taxon>Kickxellomycetes</taxon>
        <taxon>Kickxellales</taxon>
        <taxon>Kickxellaceae</taxon>
        <taxon>Linderina</taxon>
    </lineage>
</organism>
<evidence type="ECO:0000256" key="7">
    <source>
        <dbReference type="ARBA" id="ARBA00022763"/>
    </source>
</evidence>
<dbReference type="PROSITE" id="PS00915">
    <property type="entry name" value="PI3_4_KINASE_1"/>
    <property type="match status" value="1"/>
</dbReference>
<dbReference type="PROSITE" id="PS51190">
    <property type="entry name" value="FATC"/>
    <property type="match status" value="1"/>
</dbReference>
<dbReference type="GeneID" id="63801516"/>
<dbReference type="PROSITE" id="PS50290">
    <property type="entry name" value="PI3_4_KINASE_3"/>
    <property type="match status" value="1"/>
</dbReference>
<evidence type="ECO:0000256" key="8">
    <source>
        <dbReference type="ARBA" id="ARBA00022777"/>
    </source>
</evidence>
<evidence type="ECO:0000256" key="9">
    <source>
        <dbReference type="ARBA" id="ARBA00022840"/>
    </source>
</evidence>
<feature type="domain" description="PI3K/PI4K catalytic" evidence="17">
    <location>
        <begin position="1"/>
        <end position="311"/>
    </location>
</feature>
<evidence type="ECO:0000256" key="11">
    <source>
        <dbReference type="ARBA" id="ARBA00030020"/>
    </source>
</evidence>
<evidence type="ECO:0000313" key="19">
    <source>
        <dbReference type="EMBL" id="ORX65249.1"/>
    </source>
</evidence>
<dbReference type="Gene3D" id="3.30.1010.10">
    <property type="entry name" value="Phosphatidylinositol 3-kinase Catalytic Subunit, Chain A, domain 4"/>
    <property type="match status" value="1"/>
</dbReference>
<dbReference type="PANTHER" id="PTHR37079">
    <property type="entry name" value="SERINE/THREONINE-PROTEIN KINASE ATM"/>
    <property type="match status" value="1"/>
</dbReference>
<dbReference type="RefSeq" id="XP_040739558.1">
    <property type="nucleotide sequence ID" value="XM_040884868.1"/>
</dbReference>
<keyword evidence="10" id="KW-0539">Nucleus</keyword>
<keyword evidence="7" id="KW-0227">DNA damage</keyword>
<dbReference type="EMBL" id="MCFD01000039">
    <property type="protein sequence ID" value="ORX65249.1"/>
    <property type="molecule type" value="Genomic_DNA"/>
</dbReference>
<dbReference type="Pfam" id="PF02260">
    <property type="entry name" value="FATC"/>
    <property type="match status" value="1"/>
</dbReference>
<evidence type="ECO:0000256" key="12">
    <source>
        <dbReference type="ARBA" id="ARBA00030222"/>
    </source>
</evidence>
<evidence type="ECO:0000256" key="6">
    <source>
        <dbReference type="ARBA" id="ARBA00022741"/>
    </source>
</evidence>
<keyword evidence="20" id="KW-1185">Reference proteome</keyword>
<dbReference type="OrthoDB" id="381190at2759"/>
<dbReference type="GO" id="GO:0035556">
    <property type="term" value="P:intracellular signal transduction"/>
    <property type="evidence" value="ECO:0007669"/>
    <property type="project" value="UniProtKB-ARBA"/>
</dbReference>
<dbReference type="PANTHER" id="PTHR37079:SF4">
    <property type="entry name" value="SERINE_THREONINE-PROTEIN KINASE ATM"/>
    <property type="match status" value="1"/>
</dbReference>
<dbReference type="Gene3D" id="1.10.1070.11">
    <property type="entry name" value="Phosphatidylinositol 3-/4-kinase, catalytic domain"/>
    <property type="match status" value="1"/>
</dbReference>
<dbReference type="Pfam" id="PF00454">
    <property type="entry name" value="PI3_PI4_kinase"/>
    <property type="match status" value="1"/>
</dbReference>
<dbReference type="InterPro" id="IPR018936">
    <property type="entry name" value="PI3/4_kinase_CS"/>
</dbReference>
<dbReference type="GO" id="GO:0004674">
    <property type="term" value="F:protein serine/threonine kinase activity"/>
    <property type="evidence" value="ECO:0007669"/>
    <property type="project" value="UniProtKB-EC"/>
</dbReference>
<evidence type="ECO:0000313" key="20">
    <source>
        <dbReference type="Proteomes" id="UP000193922"/>
    </source>
</evidence>
<evidence type="ECO:0000259" key="18">
    <source>
        <dbReference type="PROSITE" id="PS51190"/>
    </source>
</evidence>
<evidence type="ECO:0000256" key="4">
    <source>
        <dbReference type="ARBA" id="ARBA00020288"/>
    </source>
</evidence>
<name>A0A1Y1VVC8_9FUNG</name>
<accession>A0A1Y1VVC8</accession>
<comment type="caution">
    <text evidence="19">The sequence shown here is derived from an EMBL/GenBank/DDBJ whole genome shotgun (WGS) entry which is preliminary data.</text>
</comment>
<proteinExistence type="predicted"/>
<reference evidence="19 20" key="1">
    <citation type="submission" date="2016-07" db="EMBL/GenBank/DDBJ databases">
        <title>Pervasive Adenine N6-methylation of Active Genes in Fungi.</title>
        <authorList>
            <consortium name="DOE Joint Genome Institute"/>
            <person name="Mondo S.J."/>
            <person name="Dannebaum R.O."/>
            <person name="Kuo R.C."/>
            <person name="Labutti K."/>
            <person name="Haridas S."/>
            <person name="Kuo A."/>
            <person name="Salamov A."/>
            <person name="Ahrendt S.R."/>
            <person name="Lipzen A."/>
            <person name="Sullivan W."/>
            <person name="Andreopoulos W.B."/>
            <person name="Clum A."/>
            <person name="Lindquist E."/>
            <person name="Daum C."/>
            <person name="Ramamoorthy G.K."/>
            <person name="Gryganskyi A."/>
            <person name="Culley D."/>
            <person name="Magnuson J.K."/>
            <person name="James T.Y."/>
            <person name="O'Malley M.A."/>
            <person name="Stajich J.E."/>
            <person name="Spatafora J.W."/>
            <person name="Visel A."/>
            <person name="Grigoriev I.V."/>
        </authorList>
    </citation>
    <scope>NUCLEOTIDE SEQUENCE [LARGE SCALE GENOMIC DNA]</scope>
    <source>
        <strain evidence="19 20">ATCC 12442</strain>
    </source>
</reference>
<dbReference type="SMART" id="SM00146">
    <property type="entry name" value="PI3Kc"/>
    <property type="match status" value="1"/>
</dbReference>
<evidence type="ECO:0000256" key="3">
    <source>
        <dbReference type="ARBA" id="ARBA00014619"/>
    </source>
</evidence>
<comment type="catalytic activity">
    <reaction evidence="16">
        <text>L-seryl-[protein] + ATP = O-phospho-L-seryl-[protein] + ADP + H(+)</text>
        <dbReference type="Rhea" id="RHEA:17989"/>
        <dbReference type="Rhea" id="RHEA-COMP:9863"/>
        <dbReference type="Rhea" id="RHEA-COMP:11604"/>
        <dbReference type="ChEBI" id="CHEBI:15378"/>
        <dbReference type="ChEBI" id="CHEBI:29999"/>
        <dbReference type="ChEBI" id="CHEBI:30616"/>
        <dbReference type="ChEBI" id="CHEBI:83421"/>
        <dbReference type="ChEBI" id="CHEBI:456216"/>
        <dbReference type="EC" id="2.7.11.1"/>
    </reaction>
</comment>
<feature type="domain" description="FATC" evidence="18">
    <location>
        <begin position="321"/>
        <end position="353"/>
    </location>
</feature>
<protein>
    <recommendedName>
        <fullName evidence="3">Serine/threonine-protein kinase TEL1</fullName>
        <ecNumber evidence="2">2.7.11.1</ecNumber>
    </recommendedName>
    <alternativeName>
        <fullName evidence="11">ATM homolog</fullName>
    </alternativeName>
    <alternativeName>
        <fullName evidence="13 14">DNA-damage checkpoint kinase TEL1</fullName>
    </alternativeName>
    <alternativeName>
        <fullName evidence="4">Serine/threonine-protein kinase tel1</fullName>
    </alternativeName>
    <alternativeName>
        <fullName evidence="12">Telomere length regulation protein 1</fullName>
    </alternativeName>
</protein>
<dbReference type="AlphaFoldDB" id="A0A1Y1VVC8"/>
<sequence>MSEGYSLAGGINLPKILRLLGSDGQRYKQLVKGKDDMRQDAVIEQLFQVINSFMVPADRLHIRTYMVVPLTKRCGVLQWVDSTMPFGEWFRENEPKYRPDAPTTMQMRAAVHNVHKQKDVTPKQKLDIFSRVCAQAPPIFRFFFYSMFYDAQTWFERRDVYIRSAAVSSMAGWALGIGDRHLQNILVDTRTAELVHIDLGIAFDLGRLLPVPELVPFRLTREMQDGMGMFGLEATFKESCRVALSKMRENARVVITILNVLKVDPLYMWSLIPLRRDKIERTASINSTRMSSQPNAALPMNAEDNKEASRSILHVGKRLNANISVEGQVNELIQQATDPNSLSRMFEGWSAWY</sequence>
<dbReference type="STRING" id="61395.A0A1Y1VVC8"/>
<dbReference type="GO" id="GO:0006974">
    <property type="term" value="P:DNA damage response"/>
    <property type="evidence" value="ECO:0007669"/>
    <property type="project" value="UniProtKB-KW"/>
</dbReference>
<dbReference type="SUPFAM" id="SSF56112">
    <property type="entry name" value="Protein kinase-like (PK-like)"/>
    <property type="match status" value="1"/>
</dbReference>
<evidence type="ECO:0000256" key="13">
    <source>
        <dbReference type="ARBA" id="ARBA00031460"/>
    </source>
</evidence>
<evidence type="ECO:0000256" key="1">
    <source>
        <dbReference type="ARBA" id="ARBA00004123"/>
    </source>
</evidence>
<keyword evidence="5" id="KW-0808">Transferase</keyword>
<dbReference type="InterPro" id="IPR003152">
    <property type="entry name" value="FATC_dom"/>
</dbReference>
<dbReference type="InterPro" id="IPR036940">
    <property type="entry name" value="PI3/4_kinase_cat_sf"/>
</dbReference>
<dbReference type="InterPro" id="IPR000403">
    <property type="entry name" value="PI3/4_kinase_cat_dom"/>
</dbReference>
<comment type="catalytic activity">
    <reaction evidence="15">
        <text>L-threonyl-[protein] + ATP = O-phospho-L-threonyl-[protein] + ADP + H(+)</text>
        <dbReference type="Rhea" id="RHEA:46608"/>
        <dbReference type="Rhea" id="RHEA-COMP:11060"/>
        <dbReference type="Rhea" id="RHEA-COMP:11605"/>
        <dbReference type="ChEBI" id="CHEBI:15378"/>
        <dbReference type="ChEBI" id="CHEBI:30013"/>
        <dbReference type="ChEBI" id="CHEBI:30616"/>
        <dbReference type="ChEBI" id="CHEBI:61977"/>
        <dbReference type="ChEBI" id="CHEBI:456216"/>
        <dbReference type="EC" id="2.7.11.1"/>
    </reaction>
</comment>